<evidence type="ECO:0000313" key="3">
    <source>
        <dbReference type="Proteomes" id="UP000814243"/>
    </source>
</evidence>
<dbReference type="InterPro" id="IPR051696">
    <property type="entry name" value="DENN_Domain_GEFs"/>
</dbReference>
<dbReference type="GO" id="GO:0031410">
    <property type="term" value="C:cytoplasmic vesicle"/>
    <property type="evidence" value="ECO:0007669"/>
    <property type="project" value="TreeGrafter"/>
</dbReference>
<dbReference type="Proteomes" id="UP000814243">
    <property type="component" value="Unassembled WGS sequence"/>
</dbReference>
<dbReference type="InterPro" id="IPR001194">
    <property type="entry name" value="cDENN_dom"/>
</dbReference>
<dbReference type="PANTHER" id="PTHR12296">
    <property type="entry name" value="DENN DOMAIN-CONTAINING PROTEIN 4"/>
    <property type="match status" value="1"/>
</dbReference>
<dbReference type="PROSITE" id="PS50211">
    <property type="entry name" value="DENN"/>
    <property type="match status" value="1"/>
</dbReference>
<dbReference type="InterPro" id="IPR037516">
    <property type="entry name" value="Tripartite_DENN"/>
</dbReference>
<dbReference type="GO" id="GO:0005085">
    <property type="term" value="F:guanyl-nucleotide exchange factor activity"/>
    <property type="evidence" value="ECO:0007669"/>
    <property type="project" value="UniProtKB-ARBA"/>
</dbReference>
<dbReference type="Gene3D" id="3.40.50.11500">
    <property type="match status" value="1"/>
</dbReference>
<accession>A0A922MT54</accession>
<dbReference type="Pfam" id="PF02141">
    <property type="entry name" value="DENN"/>
    <property type="match status" value="1"/>
</dbReference>
<dbReference type="InterPro" id="IPR043153">
    <property type="entry name" value="DENN_C"/>
</dbReference>
<dbReference type="SMART" id="SM00799">
    <property type="entry name" value="DENN"/>
    <property type="match status" value="1"/>
</dbReference>
<protein>
    <recommendedName>
        <fullName evidence="1">UDENN domain-containing protein</fullName>
    </recommendedName>
</protein>
<dbReference type="EMBL" id="JACEFF010000213">
    <property type="protein sequence ID" value="KAH9641842.1"/>
    <property type="molecule type" value="Genomic_DNA"/>
</dbReference>
<organism evidence="2 3">
    <name type="scientific">Spodoptera exigua</name>
    <name type="common">Beet armyworm</name>
    <name type="synonym">Noctua fulgens</name>
    <dbReference type="NCBI Taxonomy" id="7107"/>
    <lineage>
        <taxon>Eukaryota</taxon>
        <taxon>Metazoa</taxon>
        <taxon>Ecdysozoa</taxon>
        <taxon>Arthropoda</taxon>
        <taxon>Hexapoda</taxon>
        <taxon>Insecta</taxon>
        <taxon>Pterygota</taxon>
        <taxon>Neoptera</taxon>
        <taxon>Endopterygota</taxon>
        <taxon>Lepidoptera</taxon>
        <taxon>Glossata</taxon>
        <taxon>Ditrysia</taxon>
        <taxon>Noctuoidea</taxon>
        <taxon>Noctuidae</taxon>
        <taxon>Amphipyrinae</taxon>
        <taxon>Spodoptera</taxon>
    </lineage>
</organism>
<dbReference type="AlphaFoldDB" id="A0A922MT54"/>
<gene>
    <name evidence="2" type="ORF">HF086_001558</name>
</gene>
<dbReference type="InterPro" id="IPR022096">
    <property type="entry name" value="SBF1/SBF2"/>
</dbReference>
<reference evidence="2" key="1">
    <citation type="journal article" date="2021" name="G3 (Bethesda)">
        <title>Genome and transcriptome analysis of the beet armyworm Spodoptera exigua reveals targets for pest control. .</title>
        <authorList>
            <person name="Simon S."/>
            <person name="Breeschoten T."/>
            <person name="Jansen H.J."/>
            <person name="Dirks R.P."/>
            <person name="Schranz M.E."/>
            <person name="Ros V.I.D."/>
        </authorList>
    </citation>
    <scope>NUCLEOTIDE SEQUENCE</scope>
    <source>
        <strain evidence="2">TB_SE_WUR_2020</strain>
    </source>
</reference>
<proteinExistence type="predicted"/>
<name>A0A922MT54_SPOEX</name>
<feature type="domain" description="UDENN" evidence="1">
    <location>
        <begin position="1"/>
        <end position="395"/>
    </location>
</feature>
<sequence length="535" mass="58771">MTCVQIIVGITFISITKLNTPGSLRNRDFKPSWLAYRLLNDIVGGVKQGLIGERMAGRRDHNITYKDEESLESTRPVPNITHHSIMYAPKCLVIVSRQDYIDTFRNCLGIIYTVWVENLGVPLETLVGNLVGGVLVPDPGGPQVRFSIGAGDRQALQPPAAPPMPVTHTAVYMLLRLLVMSEHKVLLVSLAAARLAAACRALAALMFPFRYAHVYIPLLPAGLAEVLATPTPFLIGVHSSLKEEVSELLDVIVADLDVGSLHIPAGVNIPRPEGKLLSSLQEALALVLQPELRSADSAFAPPPPASSPPHMLDKEIRAVFMRTLAKLLQGYRNLPEQVRLESLNPELELQHIQDLAMQLHLNENPNPQAFQQRILRPPEGASSRIHQPPLPALDAARVREVMREVAQRSASNPKLSALRPVQSRIVAPGAPPTGAADYGHLLLTNSARRLEVLRSCIAAIFECRYADARKSLPGVVRALRAAGARAALVRDLAARLPSNKHLLHHHHILPPWVGSESEREKERESIRFLLPETLY</sequence>
<dbReference type="PANTHER" id="PTHR12296:SF16">
    <property type="entry name" value="C-MYC PROMOTER-BINDING PROTEIN"/>
    <property type="match status" value="1"/>
</dbReference>
<evidence type="ECO:0000259" key="1">
    <source>
        <dbReference type="PROSITE" id="PS50211"/>
    </source>
</evidence>
<dbReference type="Pfam" id="PF12335">
    <property type="entry name" value="SBF2"/>
    <property type="match status" value="1"/>
</dbReference>
<dbReference type="GO" id="GO:0032483">
    <property type="term" value="P:regulation of Rab protein signal transduction"/>
    <property type="evidence" value="ECO:0007669"/>
    <property type="project" value="TreeGrafter"/>
</dbReference>
<comment type="caution">
    <text evidence="2">The sequence shown here is derived from an EMBL/GenBank/DDBJ whole genome shotgun (WGS) entry which is preliminary data.</text>
</comment>
<evidence type="ECO:0000313" key="2">
    <source>
        <dbReference type="EMBL" id="KAH9641842.1"/>
    </source>
</evidence>